<comment type="function">
    <text evidence="15">Component of the cytochrome c oxidase, the last enzyme in the mitochondrial electron transport chain which drives oxidative phosphorylation. The respiratory chain contains 3 multisubunit complexes succinate dehydrogenase (complex II, CII), ubiquinol-cytochrome c oxidoreductase (cytochrome b-c1 complex, complex III, CIII) and cytochrome c oxidase (complex IV, CIV), that cooperate to transfer electrons derived from NADH and succinate to molecular oxygen, creating an electrochemical gradient over the inner membrane that drives transmembrane transport and the ATP synthase. Cytochrome c oxidase is the component of the respiratory chain that catalyzes the reduction of oxygen to water. Electrons originating from reduced cytochrome c in the intermembrane space (IMS) are transferred via the dinuclear copper A center (CU(A)) of subunit 2 and heme A of subunit 1 to the active site in subunit 1, a binuclear center (BNC) formed by heme A3 and copper B (CU(B)). The BNC reduces molecular oxygen to 2 water molecules using 4 electrons from cytochrome c in the IMS and 4 protons from the mitochondrial matrix.</text>
</comment>
<keyword evidence="6 15" id="KW-0812">Transmembrane</keyword>
<geneLocation type="mitochondrion" evidence="19"/>
<dbReference type="InterPro" id="IPR008972">
    <property type="entry name" value="Cupredoxin"/>
</dbReference>
<dbReference type="PRINTS" id="PR01166">
    <property type="entry name" value="CYCOXIDASEII"/>
</dbReference>
<keyword evidence="4 15" id="KW-0813">Transport</keyword>
<evidence type="ECO:0000259" key="17">
    <source>
        <dbReference type="PROSITE" id="PS50857"/>
    </source>
</evidence>
<keyword evidence="7 15" id="KW-0479">Metal-binding</keyword>
<dbReference type="PROSITE" id="PS50857">
    <property type="entry name" value="COX2_CUA"/>
    <property type="match status" value="1"/>
</dbReference>
<dbReference type="InterPro" id="IPR045187">
    <property type="entry name" value="CcO_II"/>
</dbReference>
<evidence type="ECO:0000256" key="13">
    <source>
        <dbReference type="ARBA" id="ARBA00023136"/>
    </source>
</evidence>
<dbReference type="EMBL" id="KP244451">
    <property type="protein sequence ID" value="AKE36664.1"/>
    <property type="molecule type" value="Genomic_DNA"/>
</dbReference>
<feature type="transmembrane region" description="Helical" evidence="16">
    <location>
        <begin position="26"/>
        <end position="52"/>
    </location>
</feature>
<keyword evidence="10 15" id="KW-0249">Electron transport</keyword>
<dbReference type="GO" id="GO:0042773">
    <property type="term" value="P:ATP synthesis coupled electron transport"/>
    <property type="evidence" value="ECO:0007669"/>
    <property type="project" value="TreeGrafter"/>
</dbReference>
<evidence type="ECO:0000256" key="14">
    <source>
        <dbReference type="ARBA" id="ARBA00049512"/>
    </source>
</evidence>
<dbReference type="Pfam" id="PF00116">
    <property type="entry name" value="COX2"/>
    <property type="match status" value="1"/>
</dbReference>
<evidence type="ECO:0000256" key="9">
    <source>
        <dbReference type="ARBA" id="ARBA00022967"/>
    </source>
</evidence>
<dbReference type="PROSITE" id="PS50999">
    <property type="entry name" value="COX2_TM"/>
    <property type="match status" value="1"/>
</dbReference>
<evidence type="ECO:0000256" key="15">
    <source>
        <dbReference type="RuleBase" id="RU000457"/>
    </source>
</evidence>
<evidence type="ECO:0000256" key="16">
    <source>
        <dbReference type="SAM" id="Phobius"/>
    </source>
</evidence>
<keyword evidence="8" id="KW-0460">Magnesium</keyword>
<evidence type="ECO:0000256" key="1">
    <source>
        <dbReference type="ARBA" id="ARBA00004141"/>
    </source>
</evidence>
<comment type="cofactor">
    <cofactor evidence="15">
        <name>Cu cation</name>
        <dbReference type="ChEBI" id="CHEBI:23378"/>
    </cofactor>
    <text evidence="15">Binds a copper A center.</text>
</comment>
<accession>A0A0U2A224</accession>
<dbReference type="InterPro" id="IPR002429">
    <property type="entry name" value="CcO_II-like_C"/>
</dbReference>
<dbReference type="Gene3D" id="1.10.287.90">
    <property type="match status" value="1"/>
</dbReference>
<dbReference type="GO" id="GO:0004129">
    <property type="term" value="F:cytochrome-c oxidase activity"/>
    <property type="evidence" value="ECO:0007669"/>
    <property type="project" value="UniProtKB-EC"/>
</dbReference>
<feature type="domain" description="Cytochrome oxidase subunit II transmembrane region profile" evidence="18">
    <location>
        <begin position="1"/>
        <end position="96"/>
    </location>
</feature>
<feature type="domain" description="Cytochrome oxidase subunit II copper A binding" evidence="17">
    <location>
        <begin position="313"/>
        <end position="445"/>
    </location>
</feature>
<comment type="catalytic activity">
    <reaction evidence="14">
        <text>4 Fe(II)-[cytochrome c] + O2 + 8 H(+)(in) = 4 Fe(III)-[cytochrome c] + 2 H2O + 4 H(+)(out)</text>
        <dbReference type="Rhea" id="RHEA:11436"/>
        <dbReference type="Rhea" id="RHEA-COMP:10350"/>
        <dbReference type="Rhea" id="RHEA-COMP:14399"/>
        <dbReference type="ChEBI" id="CHEBI:15377"/>
        <dbReference type="ChEBI" id="CHEBI:15378"/>
        <dbReference type="ChEBI" id="CHEBI:15379"/>
        <dbReference type="ChEBI" id="CHEBI:29033"/>
        <dbReference type="ChEBI" id="CHEBI:29034"/>
        <dbReference type="EC" id="7.1.1.9"/>
    </reaction>
    <physiologicalReaction direction="left-to-right" evidence="14">
        <dbReference type="Rhea" id="RHEA:11437"/>
    </physiologicalReaction>
</comment>
<evidence type="ECO:0000256" key="4">
    <source>
        <dbReference type="ARBA" id="ARBA00022448"/>
    </source>
</evidence>
<keyword evidence="9" id="KW-1278">Translocase</keyword>
<evidence type="ECO:0000313" key="19">
    <source>
        <dbReference type="EMBL" id="AKE36664.1"/>
    </source>
</evidence>
<keyword evidence="15 19" id="KW-0496">Mitochondrion</keyword>
<keyword evidence="5 15" id="KW-0679">Respiratory chain</keyword>
<dbReference type="InterPro" id="IPR011759">
    <property type="entry name" value="Cyt_c_oxidase_su2_TM_dom"/>
</dbReference>
<comment type="similarity">
    <text evidence="2 15">Belongs to the cytochrome c oxidase subunit 2 family.</text>
</comment>
<evidence type="ECO:0000256" key="7">
    <source>
        <dbReference type="ARBA" id="ARBA00022723"/>
    </source>
</evidence>
<dbReference type="GO" id="GO:0005743">
    <property type="term" value="C:mitochondrial inner membrane"/>
    <property type="evidence" value="ECO:0007669"/>
    <property type="project" value="UniProtKB-SubCell"/>
</dbReference>
<dbReference type="GO" id="GO:0005507">
    <property type="term" value="F:copper ion binding"/>
    <property type="evidence" value="ECO:0007669"/>
    <property type="project" value="InterPro"/>
</dbReference>
<keyword evidence="12 15" id="KW-0186">Copper</keyword>
<evidence type="ECO:0000256" key="6">
    <source>
        <dbReference type="ARBA" id="ARBA00022692"/>
    </source>
</evidence>
<feature type="transmembrane region" description="Helical" evidence="16">
    <location>
        <begin position="64"/>
        <end position="84"/>
    </location>
</feature>
<dbReference type="PANTHER" id="PTHR22888">
    <property type="entry name" value="CYTOCHROME C OXIDASE, SUBUNIT II"/>
    <property type="match status" value="1"/>
</dbReference>
<evidence type="ECO:0000256" key="8">
    <source>
        <dbReference type="ARBA" id="ARBA00022842"/>
    </source>
</evidence>
<dbReference type="PANTHER" id="PTHR22888:SF9">
    <property type="entry name" value="CYTOCHROME C OXIDASE SUBUNIT 2"/>
    <property type="match status" value="1"/>
</dbReference>
<dbReference type="InterPro" id="IPR001505">
    <property type="entry name" value="Copper_CuA"/>
</dbReference>
<keyword evidence="13 15" id="KW-0472">Membrane</keyword>
<evidence type="ECO:0000256" key="11">
    <source>
        <dbReference type="ARBA" id="ARBA00022989"/>
    </source>
</evidence>
<dbReference type="Gene3D" id="2.60.40.420">
    <property type="entry name" value="Cupredoxins - blue copper proteins"/>
    <property type="match status" value="2"/>
</dbReference>
<reference evidence="19" key="1">
    <citation type="journal article" date="2016" name="PLoS ONE">
        <title>The Complete Female- and Male-Transmitted Mitochondrial Genome of Meretrix lamarckii.</title>
        <authorList>
            <person name="Bettinazzi S."/>
            <person name="Plazzi F."/>
            <person name="Passamonti M."/>
        </authorList>
    </citation>
    <scope>NUCLEOTIDE SEQUENCE</scope>
    <source>
        <tissue evidence="19">Gonads</tissue>
    </source>
</reference>
<evidence type="ECO:0000256" key="2">
    <source>
        <dbReference type="ARBA" id="ARBA00007866"/>
    </source>
</evidence>
<dbReference type="Pfam" id="PF02790">
    <property type="entry name" value="COX2_TM"/>
    <property type="match status" value="1"/>
</dbReference>
<evidence type="ECO:0000256" key="3">
    <source>
        <dbReference type="ARBA" id="ARBA00015946"/>
    </source>
</evidence>
<gene>
    <name evidence="19" type="primary">COXII</name>
</gene>
<evidence type="ECO:0000256" key="10">
    <source>
        <dbReference type="ARBA" id="ARBA00022982"/>
    </source>
</evidence>
<evidence type="ECO:0000259" key="18">
    <source>
        <dbReference type="PROSITE" id="PS50999"/>
    </source>
</evidence>
<dbReference type="PROSITE" id="PS00078">
    <property type="entry name" value="COX2"/>
    <property type="match status" value="1"/>
</dbReference>
<organism evidence="19">
    <name type="scientific">Meretrix lamarckii</name>
    <name type="common">Korean hard clam</name>
    <dbReference type="NCBI Taxonomy" id="157363"/>
    <lineage>
        <taxon>Eukaryota</taxon>
        <taxon>Metazoa</taxon>
        <taxon>Spiralia</taxon>
        <taxon>Lophotrochozoa</taxon>
        <taxon>Mollusca</taxon>
        <taxon>Bivalvia</taxon>
        <taxon>Autobranchia</taxon>
        <taxon>Heteroconchia</taxon>
        <taxon>Euheterodonta</taxon>
        <taxon>Imparidentia</taxon>
        <taxon>Neoheterodontei</taxon>
        <taxon>Venerida</taxon>
        <taxon>Veneroidea</taxon>
        <taxon>Veneridae</taxon>
        <taxon>Meretrix</taxon>
    </lineage>
</organism>
<sequence>MSVWGQLHFPDFNSSMAARLFYYHDLALVVIVVISVLVLMFLTSFVFSNVFVGESMHLKLKKCGWLELGWSIAPFFVLFSLGFVSMKNLYDMEVGEKVKFAVKVTGHQWYWEYSYVTNFSNVSDKGEFDNFVMSFLLGDSSFASKEVFYNVFDNLFVTNSNNNNIVVWQGDVASGHVSGEQTGDSGFISAKDDYDYKVNSQYIQDVVERSISKKAKVFKDVIIYDSKSRSDSNTHSQGVVNVGITGGAEVISDDVSSKTGESFNDQVMGDYIVPRFEGETGGSVNGVFYDWNVVMGSVNGVNDGLVVDEGYNSVLKGVSALLLEGDWYFKYDSYIVPEDVLLEGDFFGLKSGFRNQDVSIPCYLIRSEKNEVLISTADVMHSWGVTELGVKADAVPGRQNAVKVVPLRSGAAFGFCYELCGAGHSQMPICVFIANKLDVEWIIKSGVLETDAASDYLSSFN</sequence>
<dbReference type="SUPFAM" id="SSF81464">
    <property type="entry name" value="Cytochrome c oxidase subunit II-like, transmembrane region"/>
    <property type="match status" value="1"/>
</dbReference>
<dbReference type="SUPFAM" id="SSF49503">
    <property type="entry name" value="Cupredoxins"/>
    <property type="match status" value="1"/>
</dbReference>
<keyword evidence="15" id="KW-0999">Mitochondrion inner membrane</keyword>
<comment type="subcellular location">
    <subcellularLocation>
        <location evidence="1">Membrane</location>
        <topology evidence="1">Multi-pass membrane protein</topology>
    </subcellularLocation>
    <subcellularLocation>
        <location evidence="15">Mitochondrion inner membrane</location>
        <topology evidence="15">Multi-pass membrane protein</topology>
    </subcellularLocation>
</comment>
<dbReference type="InterPro" id="IPR036257">
    <property type="entry name" value="Cyt_c_oxidase_su2_TM_sf"/>
</dbReference>
<proteinExistence type="inferred from homology"/>
<dbReference type="AlphaFoldDB" id="A0A0U2A224"/>
<evidence type="ECO:0000256" key="5">
    <source>
        <dbReference type="ARBA" id="ARBA00022660"/>
    </source>
</evidence>
<keyword evidence="11 16" id="KW-1133">Transmembrane helix</keyword>
<name>A0A0U2A224_9BIVA</name>
<protein>
    <recommendedName>
        <fullName evidence="3 15">Cytochrome c oxidase subunit 2</fullName>
    </recommendedName>
</protein>
<evidence type="ECO:0000256" key="12">
    <source>
        <dbReference type="ARBA" id="ARBA00023008"/>
    </source>
</evidence>